<dbReference type="Pfam" id="PF13579">
    <property type="entry name" value="Glyco_trans_4_4"/>
    <property type="match status" value="1"/>
</dbReference>
<dbReference type="SUPFAM" id="SSF53756">
    <property type="entry name" value="UDP-Glycosyltransferase/glycogen phosphorylase"/>
    <property type="match status" value="1"/>
</dbReference>
<evidence type="ECO:0000259" key="2">
    <source>
        <dbReference type="Pfam" id="PF13579"/>
    </source>
</evidence>
<protein>
    <submittedName>
        <fullName evidence="3">Uncharacterized protein</fullName>
    </submittedName>
</protein>
<reference evidence="3" key="1">
    <citation type="submission" date="2018-06" db="EMBL/GenBank/DDBJ databases">
        <authorList>
            <person name="Zhirakovskaya E."/>
        </authorList>
    </citation>
    <scope>NUCLEOTIDE SEQUENCE</scope>
</reference>
<organism evidence="3">
    <name type="scientific">hydrothermal vent metagenome</name>
    <dbReference type="NCBI Taxonomy" id="652676"/>
    <lineage>
        <taxon>unclassified sequences</taxon>
        <taxon>metagenomes</taxon>
        <taxon>ecological metagenomes</taxon>
    </lineage>
</organism>
<dbReference type="Gene3D" id="3.40.50.2000">
    <property type="entry name" value="Glycogen Phosphorylase B"/>
    <property type="match status" value="2"/>
</dbReference>
<sequence length="393" mass="44007">MAKPLTVLHIAPTPFFSDRGCHMRIRGIVKALNKRAVTSVVCTYNLGHDVDGVETVRTASIPGYTKLEAGPSAFKYLADILLFFKVCGLISSRKPDIIHAHLHEGALIGWAARMMFFWRKIPMVFDVQGSLVGELEAHGYFDKFRFLKKIFWTLEYLITRMADRFVCSSQNTVDILLKEFKVNESHVVLANDGADIFQLSDGSSLRQSLALPANKRIIIYTGALLEAKGLHTLCETMLQAKQRKLNSHFLLIGYPIEDVRFFCEKHRLKDSCTIVGRVAYEQLGDYLNLADIALEPKLSESGEASGKLLNYMEAGLPVVCFDTASNRQILGEGGYYAEAESLIDEIEVVIAEPDIANKRGEAGKARVRQDFSWDMAGEKVQNVYNSCLQIKEN</sequence>
<proteinExistence type="predicted"/>
<dbReference type="InterPro" id="IPR050194">
    <property type="entry name" value="Glycosyltransferase_grp1"/>
</dbReference>
<gene>
    <name evidence="3" type="ORF">MNBD_GAMMA05-1891</name>
</gene>
<accession>A0A3B0X860</accession>
<dbReference type="PANTHER" id="PTHR45947:SF3">
    <property type="entry name" value="SULFOQUINOVOSYL TRANSFERASE SQD2"/>
    <property type="match status" value="1"/>
</dbReference>
<evidence type="ECO:0000259" key="1">
    <source>
        <dbReference type="Pfam" id="PF00534"/>
    </source>
</evidence>
<dbReference type="GO" id="GO:0016758">
    <property type="term" value="F:hexosyltransferase activity"/>
    <property type="evidence" value="ECO:0007669"/>
    <property type="project" value="TreeGrafter"/>
</dbReference>
<dbReference type="InterPro" id="IPR001296">
    <property type="entry name" value="Glyco_trans_1"/>
</dbReference>
<feature type="domain" description="Glycosyltransferase subfamily 4-like N-terminal" evidence="2">
    <location>
        <begin position="20"/>
        <end position="189"/>
    </location>
</feature>
<evidence type="ECO:0000313" key="3">
    <source>
        <dbReference type="EMBL" id="VAW52956.1"/>
    </source>
</evidence>
<feature type="domain" description="Glycosyl transferase family 1" evidence="1">
    <location>
        <begin position="205"/>
        <end position="365"/>
    </location>
</feature>
<dbReference type="InterPro" id="IPR028098">
    <property type="entry name" value="Glyco_trans_4-like_N"/>
</dbReference>
<dbReference type="EMBL" id="UOFE01000031">
    <property type="protein sequence ID" value="VAW52956.1"/>
    <property type="molecule type" value="Genomic_DNA"/>
</dbReference>
<dbReference type="Pfam" id="PF00534">
    <property type="entry name" value="Glycos_transf_1"/>
    <property type="match status" value="1"/>
</dbReference>
<dbReference type="AlphaFoldDB" id="A0A3B0X860"/>
<name>A0A3B0X860_9ZZZZ</name>
<dbReference type="PANTHER" id="PTHR45947">
    <property type="entry name" value="SULFOQUINOVOSYL TRANSFERASE SQD2"/>
    <property type="match status" value="1"/>
</dbReference>